<keyword evidence="5 12" id="KW-0812">Transmembrane</keyword>
<proteinExistence type="inferred from homology"/>
<dbReference type="PANTHER" id="PTHR11690:SF296">
    <property type="entry name" value="DEGENERIN-LIKE PROTEIN DEL-10"/>
    <property type="match status" value="1"/>
</dbReference>
<dbReference type="AlphaFoldDB" id="A0A8J2RYP7"/>
<keyword evidence="9 13" id="KW-0472">Membrane</keyword>
<evidence type="ECO:0000313" key="15">
    <source>
        <dbReference type="Proteomes" id="UP000789390"/>
    </source>
</evidence>
<evidence type="ECO:0000256" key="2">
    <source>
        <dbReference type="ARBA" id="ARBA00007193"/>
    </source>
</evidence>
<dbReference type="Proteomes" id="UP000789390">
    <property type="component" value="Unassembled WGS sequence"/>
</dbReference>
<comment type="subcellular location">
    <subcellularLocation>
        <location evidence="1">Membrane</location>
        <topology evidence="1">Multi-pass membrane protein</topology>
    </subcellularLocation>
</comment>
<keyword evidence="7" id="KW-0915">Sodium</keyword>
<evidence type="ECO:0000256" key="12">
    <source>
        <dbReference type="RuleBase" id="RU000679"/>
    </source>
</evidence>
<evidence type="ECO:0000256" key="11">
    <source>
        <dbReference type="ARBA" id="ARBA00023303"/>
    </source>
</evidence>
<gene>
    <name evidence="14" type="ORF">DGAL_LOCUS15182</name>
</gene>
<evidence type="ECO:0000313" key="14">
    <source>
        <dbReference type="EMBL" id="CAH0111534.1"/>
    </source>
</evidence>
<keyword evidence="10 12" id="KW-0739">Sodium transport</keyword>
<keyword evidence="6 13" id="KW-1133">Transmembrane helix</keyword>
<evidence type="ECO:0000256" key="9">
    <source>
        <dbReference type="ARBA" id="ARBA00023136"/>
    </source>
</evidence>
<comment type="similarity">
    <text evidence="2 12">Belongs to the amiloride-sensitive sodium channel (TC 1.A.6) family.</text>
</comment>
<evidence type="ECO:0000256" key="7">
    <source>
        <dbReference type="ARBA" id="ARBA00023053"/>
    </source>
</evidence>
<evidence type="ECO:0000256" key="13">
    <source>
        <dbReference type="SAM" id="Phobius"/>
    </source>
</evidence>
<dbReference type="PANTHER" id="PTHR11690">
    <property type="entry name" value="AMILORIDE-SENSITIVE SODIUM CHANNEL-RELATED"/>
    <property type="match status" value="1"/>
</dbReference>
<dbReference type="Pfam" id="PF00858">
    <property type="entry name" value="ASC"/>
    <property type="match status" value="1"/>
</dbReference>
<dbReference type="GO" id="GO:0005886">
    <property type="term" value="C:plasma membrane"/>
    <property type="evidence" value="ECO:0007669"/>
    <property type="project" value="TreeGrafter"/>
</dbReference>
<name>A0A8J2RYP7_9CRUS</name>
<dbReference type="Gene3D" id="1.10.287.770">
    <property type="entry name" value="YojJ-like"/>
    <property type="match status" value="1"/>
</dbReference>
<dbReference type="GO" id="GO:0015280">
    <property type="term" value="F:ligand-gated sodium channel activity"/>
    <property type="evidence" value="ECO:0007669"/>
    <property type="project" value="TreeGrafter"/>
</dbReference>
<dbReference type="OrthoDB" id="6347949at2759"/>
<reference evidence="14" key="1">
    <citation type="submission" date="2021-11" db="EMBL/GenBank/DDBJ databases">
        <authorList>
            <person name="Schell T."/>
        </authorList>
    </citation>
    <scope>NUCLEOTIDE SEQUENCE</scope>
    <source>
        <strain evidence="14">M5</strain>
    </source>
</reference>
<feature type="transmembrane region" description="Helical" evidence="13">
    <location>
        <begin position="110"/>
        <end position="128"/>
    </location>
</feature>
<keyword evidence="11 12" id="KW-0407">Ion channel</keyword>
<comment type="caution">
    <text evidence="14">The sequence shown here is derived from an EMBL/GenBank/DDBJ whole genome shotgun (WGS) entry which is preliminary data.</text>
</comment>
<dbReference type="InterPro" id="IPR001873">
    <property type="entry name" value="ENaC"/>
</dbReference>
<dbReference type="EMBL" id="CAKKLH010000314">
    <property type="protein sequence ID" value="CAH0111534.1"/>
    <property type="molecule type" value="Genomic_DNA"/>
</dbReference>
<evidence type="ECO:0000256" key="1">
    <source>
        <dbReference type="ARBA" id="ARBA00004141"/>
    </source>
</evidence>
<accession>A0A8J2RYP7</accession>
<feature type="transmembrane region" description="Helical" evidence="13">
    <location>
        <begin position="418"/>
        <end position="437"/>
    </location>
</feature>
<evidence type="ECO:0000256" key="4">
    <source>
        <dbReference type="ARBA" id="ARBA00022461"/>
    </source>
</evidence>
<keyword evidence="3 12" id="KW-0813">Transport</keyword>
<keyword evidence="15" id="KW-1185">Reference proteome</keyword>
<keyword evidence="4 12" id="KW-0894">Sodium channel</keyword>
<evidence type="ECO:0000256" key="6">
    <source>
        <dbReference type="ARBA" id="ARBA00022989"/>
    </source>
</evidence>
<evidence type="ECO:0000256" key="5">
    <source>
        <dbReference type="ARBA" id="ARBA00022692"/>
    </source>
</evidence>
<evidence type="ECO:0000256" key="10">
    <source>
        <dbReference type="ARBA" id="ARBA00023201"/>
    </source>
</evidence>
<evidence type="ECO:0000256" key="8">
    <source>
        <dbReference type="ARBA" id="ARBA00023065"/>
    </source>
</evidence>
<sequence>MSKRKEKKFCDKFKDFAGRSTCAAVTHLGEKSQPLPVKIVWRITLVVGVFLTAVSTYFSASSFVNFSGNSEMILQTNSDNWIEHPNYHICTSNTFNLTILKEMGFVDAEMVSYLILTTSIFVVSPALVNDVERQRKLETKFNKILAENGIKDVAEVFRRAVLKCEDIIAGCISPNDYVDGVDCCAKYFPSGSFASATGACVTTFSAPPIIQRLPSIGFGFVVLVKDSRDSSALDNSIINPIMANQKGVTFSVSDKWTDPTVALFVGRHFTRIGLWTSVALSRKTINDEDIMTSIIARKVCAHRNDHERFRYLVPGFANYTEENCNYAVRQKRVTSMKNCYMMSIPYKGDLPSCRPQQMLTLDRLVKAQINSLTMRELGCVSECLRESYEFSASYADLQLTSNFNFGNWSISPNQSGNLAAINFYYASFMQTLLVNHYPTINQWFGILGGNLGLFLGASMVTVIELVVFCFSCCCSSSRNK</sequence>
<protein>
    <submittedName>
        <fullName evidence="14">Uncharacterized protein</fullName>
    </submittedName>
</protein>
<organism evidence="14 15">
    <name type="scientific">Daphnia galeata</name>
    <dbReference type="NCBI Taxonomy" id="27404"/>
    <lineage>
        <taxon>Eukaryota</taxon>
        <taxon>Metazoa</taxon>
        <taxon>Ecdysozoa</taxon>
        <taxon>Arthropoda</taxon>
        <taxon>Crustacea</taxon>
        <taxon>Branchiopoda</taxon>
        <taxon>Diplostraca</taxon>
        <taxon>Cladocera</taxon>
        <taxon>Anomopoda</taxon>
        <taxon>Daphniidae</taxon>
        <taxon>Daphnia</taxon>
    </lineage>
</organism>
<feature type="transmembrane region" description="Helical" evidence="13">
    <location>
        <begin position="39"/>
        <end position="60"/>
    </location>
</feature>
<keyword evidence="8 12" id="KW-0406">Ion transport</keyword>
<evidence type="ECO:0000256" key="3">
    <source>
        <dbReference type="ARBA" id="ARBA00022448"/>
    </source>
</evidence>
<feature type="transmembrane region" description="Helical" evidence="13">
    <location>
        <begin position="443"/>
        <end position="470"/>
    </location>
</feature>